<evidence type="ECO:0000256" key="1">
    <source>
        <dbReference type="SAM" id="MobiDB-lite"/>
    </source>
</evidence>
<feature type="transmembrane region" description="Helical" evidence="2">
    <location>
        <begin position="20"/>
        <end position="38"/>
    </location>
</feature>
<keyword evidence="2" id="KW-0472">Membrane</keyword>
<dbReference type="EMBL" id="OU899037">
    <property type="protein sequence ID" value="CAH1736965.1"/>
    <property type="molecule type" value="Genomic_DNA"/>
</dbReference>
<dbReference type="AlphaFoldDB" id="A0A9P0JBS2"/>
<evidence type="ECO:0000313" key="3">
    <source>
        <dbReference type="EMBL" id="CAH1736965.1"/>
    </source>
</evidence>
<keyword evidence="2" id="KW-0812">Transmembrane</keyword>
<gene>
    <name evidence="3" type="ORF">APHIGO_LOCUS10587</name>
</gene>
<accession>A0A9P0JBS2</accession>
<protein>
    <submittedName>
        <fullName evidence="3">Uncharacterized protein</fullName>
    </submittedName>
</protein>
<organism evidence="3 4">
    <name type="scientific">Aphis gossypii</name>
    <name type="common">Cotton aphid</name>
    <dbReference type="NCBI Taxonomy" id="80765"/>
    <lineage>
        <taxon>Eukaryota</taxon>
        <taxon>Metazoa</taxon>
        <taxon>Ecdysozoa</taxon>
        <taxon>Arthropoda</taxon>
        <taxon>Hexapoda</taxon>
        <taxon>Insecta</taxon>
        <taxon>Pterygota</taxon>
        <taxon>Neoptera</taxon>
        <taxon>Paraneoptera</taxon>
        <taxon>Hemiptera</taxon>
        <taxon>Sternorrhyncha</taxon>
        <taxon>Aphidomorpha</taxon>
        <taxon>Aphidoidea</taxon>
        <taxon>Aphididae</taxon>
        <taxon>Aphidini</taxon>
        <taxon>Aphis</taxon>
        <taxon>Aphis</taxon>
    </lineage>
</organism>
<evidence type="ECO:0000256" key="2">
    <source>
        <dbReference type="SAM" id="Phobius"/>
    </source>
</evidence>
<name>A0A9P0JBS2_APHGO</name>
<reference evidence="3" key="1">
    <citation type="submission" date="2022-02" db="EMBL/GenBank/DDBJ databases">
        <authorList>
            <person name="King R."/>
        </authorList>
    </citation>
    <scope>NUCLEOTIDE SEQUENCE</scope>
</reference>
<keyword evidence="2" id="KW-1133">Transmembrane helix</keyword>
<feature type="region of interest" description="Disordered" evidence="1">
    <location>
        <begin position="107"/>
        <end position="129"/>
    </location>
</feature>
<dbReference type="Proteomes" id="UP001154329">
    <property type="component" value="Chromosome 4"/>
</dbReference>
<proteinExistence type="predicted"/>
<evidence type="ECO:0000313" key="4">
    <source>
        <dbReference type="Proteomes" id="UP001154329"/>
    </source>
</evidence>
<reference evidence="3" key="2">
    <citation type="submission" date="2022-10" db="EMBL/GenBank/DDBJ databases">
        <authorList>
            <consortium name="ENA_rothamsted_submissions"/>
            <consortium name="culmorum"/>
            <person name="King R."/>
        </authorList>
    </citation>
    <scope>NUCLEOTIDE SEQUENCE</scope>
</reference>
<keyword evidence="4" id="KW-1185">Reference proteome</keyword>
<sequence>MSSVSWGLPPRGGSGRNNTTLTRIVVVVVVVAAAAALARSLPGVKVCCGRPPSRAVTSVRRRRRRTHLHTRAGAEYYYKYTRAACVCACARVSTACDVQQVGMRKVKKKGLTDPNATSDDDDVLEGDRAGSGRRLPYMYIILHITPTHRRDNSPYT</sequence>